<dbReference type="OrthoDB" id="10003780at2"/>
<dbReference type="RefSeq" id="WP_121258403.1">
    <property type="nucleotide sequence ID" value="NZ_RBIL01000003.1"/>
</dbReference>
<evidence type="ECO:0000313" key="3">
    <source>
        <dbReference type="EMBL" id="RKQ84906.1"/>
    </source>
</evidence>
<evidence type="ECO:0000256" key="2">
    <source>
        <dbReference type="SAM" id="Phobius"/>
    </source>
</evidence>
<accession>A0A660KY22</accession>
<sequence>MFAVGAQHLDVGGPSLVLVTVGFAVGNAAALLLVTRGWAPMRPTTVLLTLIAALAWPLSGHAVLAAPFALLLVGALVHRDRRTPGGLRLTRLAGALTLAMLAVLATLTGAITAPARMLPSTPPADTTSTPRDQLATATGNDARGDTAAGEDERGDDLSAPPAARADAPARPSARAFVRGYYRDLDRQRFAEAWAKLSPGVQAALGPYARWKAGYAATLSSTPRALAVEDHGSRTSVTHMLVARDKGCDGPRRFRVTWQLRADGARWTVTGLGATVAESQEC</sequence>
<name>A0A660KY22_9ACTN</name>
<gene>
    <name evidence="3" type="ORF">C8N24_6537</name>
</gene>
<organism evidence="3 4">
    <name type="scientific">Solirubrobacter pauli</name>
    <dbReference type="NCBI Taxonomy" id="166793"/>
    <lineage>
        <taxon>Bacteria</taxon>
        <taxon>Bacillati</taxon>
        <taxon>Actinomycetota</taxon>
        <taxon>Thermoleophilia</taxon>
        <taxon>Solirubrobacterales</taxon>
        <taxon>Solirubrobacteraceae</taxon>
        <taxon>Solirubrobacter</taxon>
    </lineage>
</organism>
<feature type="transmembrane region" description="Helical" evidence="2">
    <location>
        <begin position="92"/>
        <end position="113"/>
    </location>
</feature>
<keyword evidence="2" id="KW-1133">Transmembrane helix</keyword>
<feature type="transmembrane region" description="Helical" evidence="2">
    <location>
        <begin position="46"/>
        <end position="72"/>
    </location>
</feature>
<keyword evidence="4" id="KW-1185">Reference proteome</keyword>
<evidence type="ECO:0000313" key="4">
    <source>
        <dbReference type="Proteomes" id="UP000278962"/>
    </source>
</evidence>
<keyword evidence="2" id="KW-0472">Membrane</keyword>
<keyword evidence="2" id="KW-0812">Transmembrane</keyword>
<feature type="compositionally biased region" description="Low complexity" evidence="1">
    <location>
        <begin position="158"/>
        <end position="170"/>
    </location>
</feature>
<reference evidence="3 4" key="1">
    <citation type="submission" date="2018-10" db="EMBL/GenBank/DDBJ databases">
        <title>Genomic Encyclopedia of Archaeal and Bacterial Type Strains, Phase II (KMG-II): from individual species to whole genera.</title>
        <authorList>
            <person name="Goeker M."/>
        </authorList>
    </citation>
    <scope>NUCLEOTIDE SEQUENCE [LARGE SCALE GENOMIC DNA]</scope>
    <source>
        <strain evidence="3 4">DSM 14954</strain>
    </source>
</reference>
<comment type="caution">
    <text evidence="3">The sequence shown here is derived from an EMBL/GenBank/DDBJ whole genome shotgun (WGS) entry which is preliminary data.</text>
</comment>
<evidence type="ECO:0000256" key="1">
    <source>
        <dbReference type="SAM" id="MobiDB-lite"/>
    </source>
</evidence>
<dbReference type="Proteomes" id="UP000278962">
    <property type="component" value="Unassembled WGS sequence"/>
</dbReference>
<dbReference type="EMBL" id="RBIL01000003">
    <property type="protein sequence ID" value="RKQ84906.1"/>
    <property type="molecule type" value="Genomic_DNA"/>
</dbReference>
<protein>
    <submittedName>
        <fullName evidence="3">Uncharacterized protein</fullName>
    </submittedName>
</protein>
<dbReference type="AlphaFoldDB" id="A0A660KY22"/>
<proteinExistence type="predicted"/>
<feature type="transmembrane region" description="Helical" evidence="2">
    <location>
        <begin position="15"/>
        <end position="34"/>
    </location>
</feature>
<feature type="region of interest" description="Disordered" evidence="1">
    <location>
        <begin position="115"/>
        <end position="170"/>
    </location>
</feature>